<comment type="caution">
    <text evidence="5">The sequence shown here is derived from an EMBL/GenBank/DDBJ whole genome shotgun (WGS) entry which is preliminary data.</text>
</comment>
<evidence type="ECO:0000259" key="4">
    <source>
        <dbReference type="Pfam" id="PF03328"/>
    </source>
</evidence>
<dbReference type="AlphaFoldDB" id="A0A645CF70"/>
<proteinExistence type="inferred from homology"/>
<feature type="domain" description="HpcH/HpaI aldolase/citrate lyase" evidence="4">
    <location>
        <begin position="20"/>
        <end position="245"/>
    </location>
</feature>
<dbReference type="SUPFAM" id="SSF51621">
    <property type="entry name" value="Phosphoenolpyruvate/pyruvate domain"/>
    <property type="match status" value="1"/>
</dbReference>
<evidence type="ECO:0000256" key="2">
    <source>
        <dbReference type="ARBA" id="ARBA00022723"/>
    </source>
</evidence>
<dbReference type="GO" id="GO:0106099">
    <property type="term" value="F:2-keto-3-deoxy-L-rhamnonate aldolase activity"/>
    <property type="evidence" value="ECO:0007669"/>
    <property type="project" value="UniProtKB-EC"/>
</dbReference>
<evidence type="ECO:0000256" key="1">
    <source>
        <dbReference type="ARBA" id="ARBA00005568"/>
    </source>
</evidence>
<protein>
    <submittedName>
        <fullName evidence="5">2-keto-3-deoxy-L-rhamnonate aldolase</fullName>
        <ecNumber evidence="5">4.1.2.53</ecNumber>
    </submittedName>
</protein>
<dbReference type="EC" id="4.1.2.53" evidence="5"/>
<sequence>MTNRNAVLKEKLLAKAAAVGTFIFSSETANIEILGYGGFDFVIIDTEHSLNGQHNLAGLIRAAEVSGILPIVRVMENKPALITKVLDGGAGGVLIPRVNTAEQAASAVKAAKYGPLGERGLAGIVRAARYGFTPLREYTNSQNHNSLVIVQIEDIAALDNVDEILAVDGVDGIFVGPADLSQSMGISGQFDNPQFKEVVKDVIQRGSRAGKISGIFSPTTDNAKVWQNAGANFLAIGSDTMLFAQAVRTTIAAMQD</sequence>
<dbReference type="InterPro" id="IPR005000">
    <property type="entry name" value="Aldolase/citrate-lyase_domain"/>
</dbReference>
<dbReference type="GO" id="GO:0005737">
    <property type="term" value="C:cytoplasm"/>
    <property type="evidence" value="ECO:0007669"/>
    <property type="project" value="TreeGrafter"/>
</dbReference>
<evidence type="ECO:0000313" key="5">
    <source>
        <dbReference type="EMBL" id="MPM75616.1"/>
    </source>
</evidence>
<accession>A0A645CF70</accession>
<keyword evidence="2" id="KW-0479">Metal-binding</keyword>
<dbReference type="GO" id="GO:0046872">
    <property type="term" value="F:metal ion binding"/>
    <property type="evidence" value="ECO:0007669"/>
    <property type="project" value="UniProtKB-KW"/>
</dbReference>
<dbReference type="Gene3D" id="3.20.20.60">
    <property type="entry name" value="Phosphoenolpyruvate-binding domains"/>
    <property type="match status" value="1"/>
</dbReference>
<comment type="similarity">
    <text evidence="1">Belongs to the HpcH/HpaI aldolase family.</text>
</comment>
<dbReference type="InterPro" id="IPR040442">
    <property type="entry name" value="Pyrv_kinase-like_dom_sf"/>
</dbReference>
<dbReference type="InterPro" id="IPR050251">
    <property type="entry name" value="HpcH-HpaI_aldolase"/>
</dbReference>
<gene>
    <name evidence="5" type="primary">rhmA_7</name>
    <name evidence="5" type="ORF">SDC9_122610</name>
</gene>
<dbReference type="PANTHER" id="PTHR30502">
    <property type="entry name" value="2-KETO-3-DEOXY-L-RHAMNONATE ALDOLASE"/>
    <property type="match status" value="1"/>
</dbReference>
<organism evidence="5">
    <name type="scientific">bioreactor metagenome</name>
    <dbReference type="NCBI Taxonomy" id="1076179"/>
    <lineage>
        <taxon>unclassified sequences</taxon>
        <taxon>metagenomes</taxon>
        <taxon>ecological metagenomes</taxon>
    </lineage>
</organism>
<dbReference type="PANTHER" id="PTHR30502:SF0">
    <property type="entry name" value="PHOSPHOENOLPYRUVATE CARBOXYLASE FAMILY PROTEIN"/>
    <property type="match status" value="1"/>
</dbReference>
<dbReference type="InterPro" id="IPR015813">
    <property type="entry name" value="Pyrv/PenolPyrv_kinase-like_dom"/>
</dbReference>
<keyword evidence="3 5" id="KW-0456">Lyase</keyword>
<evidence type="ECO:0000256" key="3">
    <source>
        <dbReference type="ARBA" id="ARBA00023239"/>
    </source>
</evidence>
<dbReference type="Pfam" id="PF03328">
    <property type="entry name" value="HpcH_HpaI"/>
    <property type="match status" value="1"/>
</dbReference>
<reference evidence="5" key="1">
    <citation type="submission" date="2019-08" db="EMBL/GenBank/DDBJ databases">
        <authorList>
            <person name="Kucharzyk K."/>
            <person name="Murdoch R.W."/>
            <person name="Higgins S."/>
            <person name="Loffler F."/>
        </authorList>
    </citation>
    <scope>NUCLEOTIDE SEQUENCE</scope>
</reference>
<name>A0A645CF70_9ZZZZ</name>
<dbReference type="EMBL" id="VSSQ01026745">
    <property type="protein sequence ID" value="MPM75616.1"/>
    <property type="molecule type" value="Genomic_DNA"/>
</dbReference>